<comment type="catalytic activity">
    <reaction evidence="8">
        <text>(sulfur carrier)-H + L-cysteine = (sulfur carrier)-SH + L-alanine</text>
        <dbReference type="Rhea" id="RHEA:43892"/>
        <dbReference type="Rhea" id="RHEA-COMP:14737"/>
        <dbReference type="Rhea" id="RHEA-COMP:14739"/>
        <dbReference type="ChEBI" id="CHEBI:29917"/>
        <dbReference type="ChEBI" id="CHEBI:35235"/>
        <dbReference type="ChEBI" id="CHEBI:57972"/>
        <dbReference type="ChEBI" id="CHEBI:64428"/>
        <dbReference type="EC" id="2.8.1.7"/>
    </reaction>
</comment>
<evidence type="ECO:0000256" key="3">
    <source>
        <dbReference type="ARBA" id="ARBA00022679"/>
    </source>
</evidence>
<dbReference type="Gene3D" id="3.40.640.10">
    <property type="entry name" value="Type I PLP-dependent aspartate aminotransferase-like (Major domain)"/>
    <property type="match status" value="1"/>
</dbReference>
<name>A0ABU3D5P8_9FLAO</name>
<comment type="similarity">
    <text evidence="2">Belongs to the class-V pyridoxal-phosphate-dependent aminotransferase family. NifS/IscS subfamily.</text>
</comment>
<feature type="domain" description="Aminotransferase class V" evidence="9">
    <location>
        <begin position="4"/>
        <end position="372"/>
    </location>
</feature>
<evidence type="ECO:0000259" key="9">
    <source>
        <dbReference type="Pfam" id="PF00266"/>
    </source>
</evidence>
<dbReference type="InterPro" id="IPR000192">
    <property type="entry name" value="Aminotrans_V_dom"/>
</dbReference>
<dbReference type="InterPro" id="IPR015421">
    <property type="entry name" value="PyrdxlP-dep_Trfase_major"/>
</dbReference>
<gene>
    <name evidence="10" type="ORF">RM539_06975</name>
</gene>
<sequence>MKKVYLDSAATTQMRDEVINRMSSVMRENYGNPSSTHSYGRSSKSLIEQARKTVASYLNVQASEIIFTSGGTEADNLVLNSAVRDLGVNRIITSRIEHHAVLHTVEQLQENYQIKVDYVKLDEYGNILHENLENLLSSSEEKTLVSLMHINNEIGNKIDLKKIAELCKNYDALFHSDTVQSIGHYKLDFKEIPVDFTAASAHKFHGPKGVGFAFIRKHSGLKPLIFGGEQERGHRAGTEGLHNIVGLEEALKLSYENLKEEQAYISDLKSHFIQALKEKIPGVKFNGNCAGPGESTYTLLNVCLPVSAEKALMLLFQLDLKGIACSKGSACQSGSDKGSHVLGAFLSEEDMGKPSVRFSFSKYNTKEEIDYVVDVLKEFIES</sequence>
<evidence type="ECO:0000256" key="1">
    <source>
        <dbReference type="ARBA" id="ARBA00001933"/>
    </source>
</evidence>
<dbReference type="RefSeq" id="WP_311502659.1">
    <property type="nucleotide sequence ID" value="NZ_JAVRHK010000003.1"/>
</dbReference>
<dbReference type="InterPro" id="IPR015422">
    <property type="entry name" value="PyrdxlP-dep_Trfase_small"/>
</dbReference>
<comment type="caution">
    <text evidence="10">The sequence shown here is derived from an EMBL/GenBank/DDBJ whole genome shotgun (WGS) entry which is preliminary data.</text>
</comment>
<evidence type="ECO:0000313" key="11">
    <source>
        <dbReference type="Proteomes" id="UP001262582"/>
    </source>
</evidence>
<dbReference type="PANTHER" id="PTHR11601:SF34">
    <property type="entry name" value="CYSTEINE DESULFURASE"/>
    <property type="match status" value="1"/>
</dbReference>
<reference evidence="10 11" key="1">
    <citation type="submission" date="2023-09" db="EMBL/GenBank/DDBJ databases">
        <authorList>
            <person name="Rey-Velasco X."/>
        </authorList>
    </citation>
    <scope>NUCLEOTIDE SEQUENCE [LARGE SCALE GENOMIC DNA]</scope>
    <source>
        <strain evidence="10 11">F117</strain>
    </source>
</reference>
<dbReference type="Gene3D" id="1.10.260.50">
    <property type="match status" value="1"/>
</dbReference>
<dbReference type="PIRSF" id="PIRSF005572">
    <property type="entry name" value="NifS"/>
    <property type="match status" value="1"/>
</dbReference>
<dbReference type="SUPFAM" id="SSF53383">
    <property type="entry name" value="PLP-dependent transferases"/>
    <property type="match status" value="1"/>
</dbReference>
<protein>
    <submittedName>
        <fullName evidence="10">Cysteine desulfurase family protein</fullName>
    </submittedName>
</protein>
<organism evidence="10 11">
    <name type="scientific">Autumnicola musiva</name>
    <dbReference type="NCBI Taxonomy" id="3075589"/>
    <lineage>
        <taxon>Bacteria</taxon>
        <taxon>Pseudomonadati</taxon>
        <taxon>Bacteroidota</taxon>
        <taxon>Flavobacteriia</taxon>
        <taxon>Flavobacteriales</taxon>
        <taxon>Flavobacteriaceae</taxon>
        <taxon>Autumnicola</taxon>
    </lineage>
</organism>
<keyword evidence="5" id="KW-0663">Pyridoxal phosphate</keyword>
<evidence type="ECO:0000256" key="6">
    <source>
        <dbReference type="ARBA" id="ARBA00023004"/>
    </source>
</evidence>
<evidence type="ECO:0000313" key="10">
    <source>
        <dbReference type="EMBL" id="MDT0676323.1"/>
    </source>
</evidence>
<dbReference type="Proteomes" id="UP001262582">
    <property type="component" value="Unassembled WGS sequence"/>
</dbReference>
<keyword evidence="6" id="KW-0408">Iron</keyword>
<dbReference type="Pfam" id="PF00266">
    <property type="entry name" value="Aminotran_5"/>
    <property type="match status" value="1"/>
</dbReference>
<evidence type="ECO:0000256" key="8">
    <source>
        <dbReference type="ARBA" id="ARBA00050776"/>
    </source>
</evidence>
<comment type="cofactor">
    <cofactor evidence="1">
        <name>pyridoxal 5'-phosphate</name>
        <dbReference type="ChEBI" id="CHEBI:597326"/>
    </cofactor>
</comment>
<dbReference type="InterPro" id="IPR016454">
    <property type="entry name" value="Cysteine_dSase"/>
</dbReference>
<accession>A0ABU3D5P8</accession>
<evidence type="ECO:0000256" key="7">
    <source>
        <dbReference type="ARBA" id="ARBA00023014"/>
    </source>
</evidence>
<evidence type="ECO:0000256" key="5">
    <source>
        <dbReference type="ARBA" id="ARBA00022898"/>
    </source>
</evidence>
<evidence type="ECO:0000256" key="2">
    <source>
        <dbReference type="ARBA" id="ARBA00006490"/>
    </source>
</evidence>
<proteinExistence type="inferred from homology"/>
<keyword evidence="7" id="KW-0411">Iron-sulfur</keyword>
<dbReference type="Gene3D" id="3.90.1150.10">
    <property type="entry name" value="Aspartate Aminotransferase, domain 1"/>
    <property type="match status" value="1"/>
</dbReference>
<dbReference type="EMBL" id="JAVRHK010000003">
    <property type="protein sequence ID" value="MDT0676323.1"/>
    <property type="molecule type" value="Genomic_DNA"/>
</dbReference>
<keyword evidence="3" id="KW-0808">Transferase</keyword>
<keyword evidence="11" id="KW-1185">Reference proteome</keyword>
<evidence type="ECO:0000256" key="4">
    <source>
        <dbReference type="ARBA" id="ARBA00022723"/>
    </source>
</evidence>
<dbReference type="PANTHER" id="PTHR11601">
    <property type="entry name" value="CYSTEINE DESULFURYLASE FAMILY MEMBER"/>
    <property type="match status" value="1"/>
</dbReference>
<dbReference type="InterPro" id="IPR015424">
    <property type="entry name" value="PyrdxlP-dep_Trfase"/>
</dbReference>
<keyword evidence="4" id="KW-0479">Metal-binding</keyword>